<dbReference type="Proteomes" id="UP001283361">
    <property type="component" value="Unassembled WGS sequence"/>
</dbReference>
<sequence length="169" mass="19184">MIIALQRRDCTNTQRSHRNKPNLSTMILVHEDRTSDSLISKPLAVDIDDLVSFRPPTIREKVKIRFGETSLETFRLNVTFGDEPSLPMEWRYAEEPRPDELLYDVKGEGVLFFFSCNWAVTVVAVTWLAMLAIVLLKLYRGSDNTTPDANLAYSPQQLQMTSSSVGSMV</sequence>
<gene>
    <name evidence="2" type="ORF">RRG08_021323</name>
</gene>
<comment type="caution">
    <text evidence="2">The sequence shown here is derived from an EMBL/GenBank/DDBJ whole genome shotgun (WGS) entry which is preliminary data.</text>
</comment>
<organism evidence="2 3">
    <name type="scientific">Elysia crispata</name>
    <name type="common">lettuce slug</name>
    <dbReference type="NCBI Taxonomy" id="231223"/>
    <lineage>
        <taxon>Eukaryota</taxon>
        <taxon>Metazoa</taxon>
        <taxon>Spiralia</taxon>
        <taxon>Lophotrochozoa</taxon>
        <taxon>Mollusca</taxon>
        <taxon>Gastropoda</taxon>
        <taxon>Heterobranchia</taxon>
        <taxon>Euthyneura</taxon>
        <taxon>Panpulmonata</taxon>
        <taxon>Sacoglossa</taxon>
        <taxon>Placobranchoidea</taxon>
        <taxon>Plakobranchidae</taxon>
        <taxon>Elysia</taxon>
    </lineage>
</organism>
<reference evidence="2" key="1">
    <citation type="journal article" date="2023" name="G3 (Bethesda)">
        <title>A reference genome for the long-term kleptoplast-retaining sea slug Elysia crispata morphotype clarki.</title>
        <authorList>
            <person name="Eastman K.E."/>
            <person name="Pendleton A.L."/>
            <person name="Shaikh M.A."/>
            <person name="Suttiyut T."/>
            <person name="Ogas R."/>
            <person name="Tomko P."/>
            <person name="Gavelis G."/>
            <person name="Widhalm J.R."/>
            <person name="Wisecaver J.H."/>
        </authorList>
    </citation>
    <scope>NUCLEOTIDE SEQUENCE</scope>
    <source>
        <strain evidence="2">ECLA1</strain>
    </source>
</reference>
<feature type="transmembrane region" description="Helical" evidence="1">
    <location>
        <begin position="110"/>
        <end position="136"/>
    </location>
</feature>
<keyword evidence="3" id="KW-1185">Reference proteome</keyword>
<name>A0AAE0XT73_9GAST</name>
<protein>
    <submittedName>
        <fullName evidence="2">Uncharacterized protein</fullName>
    </submittedName>
</protein>
<evidence type="ECO:0000313" key="2">
    <source>
        <dbReference type="EMBL" id="KAK3710508.1"/>
    </source>
</evidence>
<keyword evidence="1" id="KW-0472">Membrane</keyword>
<evidence type="ECO:0000313" key="3">
    <source>
        <dbReference type="Proteomes" id="UP001283361"/>
    </source>
</evidence>
<dbReference type="EMBL" id="JAWDGP010007636">
    <property type="protein sequence ID" value="KAK3710508.1"/>
    <property type="molecule type" value="Genomic_DNA"/>
</dbReference>
<keyword evidence="1" id="KW-1133">Transmembrane helix</keyword>
<proteinExistence type="predicted"/>
<accession>A0AAE0XT73</accession>
<dbReference type="AlphaFoldDB" id="A0AAE0XT73"/>
<evidence type="ECO:0000256" key="1">
    <source>
        <dbReference type="SAM" id="Phobius"/>
    </source>
</evidence>
<keyword evidence="1" id="KW-0812">Transmembrane</keyword>